<comment type="caution">
    <text evidence="2">The sequence shown here is derived from an EMBL/GenBank/DDBJ whole genome shotgun (WGS) entry which is preliminary data.</text>
</comment>
<evidence type="ECO:0000256" key="1">
    <source>
        <dbReference type="SAM" id="MobiDB-lite"/>
    </source>
</evidence>
<protein>
    <submittedName>
        <fullName evidence="2">Uncharacterized protein</fullName>
    </submittedName>
</protein>
<name>A0AAP0K0F8_9MAGN</name>
<organism evidence="2 3">
    <name type="scientific">Stephania yunnanensis</name>
    <dbReference type="NCBI Taxonomy" id="152371"/>
    <lineage>
        <taxon>Eukaryota</taxon>
        <taxon>Viridiplantae</taxon>
        <taxon>Streptophyta</taxon>
        <taxon>Embryophyta</taxon>
        <taxon>Tracheophyta</taxon>
        <taxon>Spermatophyta</taxon>
        <taxon>Magnoliopsida</taxon>
        <taxon>Ranunculales</taxon>
        <taxon>Menispermaceae</taxon>
        <taxon>Menispermoideae</taxon>
        <taxon>Cissampelideae</taxon>
        <taxon>Stephania</taxon>
    </lineage>
</organism>
<feature type="compositionally biased region" description="Basic and acidic residues" evidence="1">
    <location>
        <begin position="34"/>
        <end position="50"/>
    </location>
</feature>
<dbReference type="AlphaFoldDB" id="A0AAP0K0F8"/>
<keyword evidence="3" id="KW-1185">Reference proteome</keyword>
<sequence>MAAAYSVKTATTTVYGAIATAGAATQREQNGGAAERELKRDLASTRERSGRVGWEGGPEGGGLRERETEREVCLTGFGSGGRDLDEWVGKVDRRGGWSGIGLGRTWRAKEMTLGGCGRLLTGEVLAGKSAELTPAAEQGAHLARRPTVGGRFGGMVDNGEADTEIGWE</sequence>
<dbReference type="EMBL" id="JBBNAF010000005">
    <property type="protein sequence ID" value="KAK9143159.1"/>
    <property type="molecule type" value="Genomic_DNA"/>
</dbReference>
<gene>
    <name evidence="2" type="ORF">Syun_012559</name>
</gene>
<accession>A0AAP0K0F8</accession>
<evidence type="ECO:0000313" key="2">
    <source>
        <dbReference type="EMBL" id="KAK9143159.1"/>
    </source>
</evidence>
<reference evidence="2 3" key="1">
    <citation type="submission" date="2024-01" db="EMBL/GenBank/DDBJ databases">
        <title>Genome assemblies of Stephania.</title>
        <authorList>
            <person name="Yang L."/>
        </authorList>
    </citation>
    <scope>NUCLEOTIDE SEQUENCE [LARGE SCALE GENOMIC DNA]</scope>
    <source>
        <strain evidence="2">YNDBR</strain>
        <tissue evidence="2">Leaf</tissue>
    </source>
</reference>
<dbReference type="Proteomes" id="UP001420932">
    <property type="component" value="Unassembled WGS sequence"/>
</dbReference>
<proteinExistence type="predicted"/>
<evidence type="ECO:0000313" key="3">
    <source>
        <dbReference type="Proteomes" id="UP001420932"/>
    </source>
</evidence>
<feature type="region of interest" description="Disordered" evidence="1">
    <location>
        <begin position="24"/>
        <end position="69"/>
    </location>
</feature>